<keyword evidence="4 5" id="KW-0694">RNA-binding</keyword>
<dbReference type="GO" id="GO:0000932">
    <property type="term" value="C:P-body"/>
    <property type="evidence" value="ECO:0007669"/>
    <property type="project" value="UniProtKB-SubCell"/>
</dbReference>
<dbReference type="Pfam" id="PF17849">
    <property type="entry name" value="OB_Dis3"/>
    <property type="match status" value="1"/>
</dbReference>
<feature type="region of interest" description="Disordered" evidence="6">
    <location>
        <begin position="751"/>
        <end position="813"/>
    </location>
</feature>
<name>A0A1X2H6H9_SYNRA</name>
<keyword evidence="1 5" id="KW-0963">Cytoplasm</keyword>
<dbReference type="GO" id="GO:1990074">
    <property type="term" value="P:polyuridylation-dependent mRNA catabolic process"/>
    <property type="evidence" value="ECO:0007669"/>
    <property type="project" value="UniProtKB-UniRule"/>
</dbReference>
<comment type="cofactor">
    <cofactor evidence="5">
        <name>Mg(2+)</name>
        <dbReference type="ChEBI" id="CHEBI:18420"/>
    </cofactor>
    <cofactor evidence="5">
        <name>Mn(2+)</name>
        <dbReference type="ChEBI" id="CHEBI:29035"/>
    </cofactor>
</comment>
<sequence>MRHVSEQRNDRPAPSEYVHPDDVHRGRRPQFSPFMDPRLIEKGLQDGSLVKGELRINKRLRADAYVTSEALEHDIFINGSRNRNRALDGDIVAVRLLDADKAWESKKERMRRRKVERESVPADMEIENLEDEDDEEEDEDKDKPKYAGEVVGIIERSNHCFAGILLLERPQSGGNKANGDADKENAAPVESMESKLSQQRLAWFKPTDKRTPLIAIVAHHAPPELVAEDGKQTSIVSARITRWPIDALFPFGKIVRSLGPTGSIAAETVATLTDCDIIDASFPDQALKALPPTPWEIPAAEYKKRRDLRDTCIFTIDPSTAKDLDDAVHITPLGDGNFEVGVHIADVSYFVKRNTPLDTEARRRGTSTYLVERVIPMLPSLLCEQLCSLNPGVERLAFSVIWKMDSEGNVLDTWFGRSIIKSCAKLAYDDAQNVIEGKGLPEPVAIMDYPRKEVEDAITHLYKLSKCMRKRRFDGGALSINSVRLSIKLDDQGEPESVSIYQLKDANRLIEEFMLCANMSVAEKICTHYPQDAMLRRHSPPIERRLEEFLKQAEDLGFGMDGSTAGALQQSFSSIESEDVKQVLMVLAIKPMQRAKYFCTGALSEDKYMHYALNVPLYTHFTSPIRRYADIMVHRQLDSAIRNLGSHGYNTKSVARIAAECNRNRDNAKNAQDMNIQLYLAHYLAKLEQKEGRVIRQAVVVQVLKDAFDMLIPEYGIEKRIFSEDLPLVKRRFDPNDMALSLYWKKGVTPTADGHDVHDDDEEEDDDDDDKMDHKRKKSARRSSGGLYVEDEDLDEPDASRPVLRPEDIQNAPDEELDAATCMQKFKVFTKFDAVIQVNMEKSPPIINVYPVNPFQ</sequence>
<feature type="compositionally biased region" description="Basic and acidic residues" evidence="6">
    <location>
        <begin position="1"/>
        <end position="24"/>
    </location>
</feature>
<keyword evidence="9" id="KW-1185">Reference proteome</keyword>
<feature type="compositionally biased region" description="Acidic residues" evidence="6">
    <location>
        <begin position="124"/>
        <end position="140"/>
    </location>
</feature>
<dbReference type="Gene3D" id="2.40.50.140">
    <property type="entry name" value="Nucleic acid-binding proteins"/>
    <property type="match status" value="1"/>
</dbReference>
<evidence type="ECO:0000256" key="2">
    <source>
        <dbReference type="ARBA" id="ARBA00022723"/>
    </source>
</evidence>
<evidence type="ECO:0000256" key="4">
    <source>
        <dbReference type="ARBA" id="ARBA00022884"/>
    </source>
</evidence>
<evidence type="ECO:0000256" key="6">
    <source>
        <dbReference type="SAM" id="MobiDB-lite"/>
    </source>
</evidence>
<evidence type="ECO:0000256" key="5">
    <source>
        <dbReference type="HAMAP-Rule" id="MF_03045"/>
    </source>
</evidence>
<dbReference type="Pfam" id="PF00773">
    <property type="entry name" value="RNB"/>
    <property type="match status" value="1"/>
</dbReference>
<dbReference type="GO" id="GO:0000175">
    <property type="term" value="F:3'-5'-RNA exonuclease activity"/>
    <property type="evidence" value="ECO:0007669"/>
    <property type="project" value="UniProtKB-UniRule"/>
</dbReference>
<feature type="binding site" evidence="5">
    <location>
        <position position="326"/>
    </location>
    <ligand>
        <name>Mg(2+)</name>
        <dbReference type="ChEBI" id="CHEBI:18420"/>
    </ligand>
</feature>
<dbReference type="Gene3D" id="2.40.50.700">
    <property type="match status" value="1"/>
</dbReference>
<protein>
    <recommendedName>
        <fullName evidence="5">DIS3-like exonuclease 2</fullName>
        <ecNumber evidence="5">3.1.13.-</ecNumber>
    </recommendedName>
</protein>
<organism evidence="8 9">
    <name type="scientific">Syncephalastrum racemosum</name>
    <name type="common">Filamentous fungus</name>
    <dbReference type="NCBI Taxonomy" id="13706"/>
    <lineage>
        <taxon>Eukaryota</taxon>
        <taxon>Fungi</taxon>
        <taxon>Fungi incertae sedis</taxon>
        <taxon>Mucoromycota</taxon>
        <taxon>Mucoromycotina</taxon>
        <taxon>Mucoromycetes</taxon>
        <taxon>Mucorales</taxon>
        <taxon>Syncephalastraceae</taxon>
        <taxon>Syncephalastrum</taxon>
    </lineage>
</organism>
<feature type="region of interest" description="Disordered" evidence="6">
    <location>
        <begin position="107"/>
        <end position="145"/>
    </location>
</feature>
<dbReference type="OrthoDB" id="372421at2759"/>
<dbReference type="InterPro" id="IPR001900">
    <property type="entry name" value="RNase_II/R"/>
</dbReference>
<dbReference type="GO" id="GO:0046872">
    <property type="term" value="F:metal ion binding"/>
    <property type="evidence" value="ECO:0007669"/>
    <property type="project" value="UniProtKB-KW"/>
</dbReference>
<evidence type="ECO:0000313" key="8">
    <source>
        <dbReference type="EMBL" id="ORY94051.1"/>
    </source>
</evidence>
<dbReference type="FunCoup" id="A0A1X2H6H9">
    <property type="interactions" value="502"/>
</dbReference>
<keyword evidence="5" id="KW-0269">Exonuclease</keyword>
<evidence type="ECO:0000256" key="3">
    <source>
        <dbReference type="ARBA" id="ARBA00022842"/>
    </source>
</evidence>
<evidence type="ECO:0000256" key="1">
    <source>
        <dbReference type="ARBA" id="ARBA00022490"/>
    </source>
</evidence>
<dbReference type="InterPro" id="IPR041505">
    <property type="entry name" value="Dis3_CSD2"/>
</dbReference>
<dbReference type="HAMAP" id="MF_03045">
    <property type="entry name" value="DIS3L2"/>
    <property type="match status" value="1"/>
</dbReference>
<reference evidence="8 9" key="1">
    <citation type="submission" date="2016-07" db="EMBL/GenBank/DDBJ databases">
        <title>Pervasive Adenine N6-methylation of Active Genes in Fungi.</title>
        <authorList>
            <consortium name="DOE Joint Genome Institute"/>
            <person name="Mondo S.J."/>
            <person name="Dannebaum R.O."/>
            <person name="Kuo R.C."/>
            <person name="Labutti K."/>
            <person name="Haridas S."/>
            <person name="Kuo A."/>
            <person name="Salamov A."/>
            <person name="Ahrendt S.R."/>
            <person name="Lipzen A."/>
            <person name="Sullivan W."/>
            <person name="Andreopoulos W.B."/>
            <person name="Clum A."/>
            <person name="Lindquist E."/>
            <person name="Daum C."/>
            <person name="Ramamoorthy G.K."/>
            <person name="Gryganskyi A."/>
            <person name="Culley D."/>
            <person name="Magnuson J.K."/>
            <person name="James T.Y."/>
            <person name="O'Malley M.A."/>
            <person name="Stajich J.E."/>
            <person name="Spatafora J.W."/>
            <person name="Visel A."/>
            <person name="Grigoriev I.V."/>
        </authorList>
    </citation>
    <scope>NUCLEOTIDE SEQUENCE [LARGE SCALE GENOMIC DNA]</scope>
    <source>
        <strain evidence="8 9">NRRL 2496</strain>
    </source>
</reference>
<evidence type="ECO:0000259" key="7">
    <source>
        <dbReference type="SMART" id="SM00955"/>
    </source>
</evidence>
<dbReference type="Gene3D" id="2.40.50.690">
    <property type="match status" value="1"/>
</dbReference>
<dbReference type="GO" id="GO:0003723">
    <property type="term" value="F:RNA binding"/>
    <property type="evidence" value="ECO:0007669"/>
    <property type="project" value="UniProtKB-KW"/>
</dbReference>
<dbReference type="Pfam" id="PF17877">
    <property type="entry name" value="Dis3l2_C_term"/>
    <property type="match status" value="1"/>
</dbReference>
<dbReference type="InterPro" id="IPR041093">
    <property type="entry name" value="Dis3l2-like_C"/>
</dbReference>
<dbReference type="InterPro" id="IPR050180">
    <property type="entry name" value="RNR_Ribonuclease"/>
</dbReference>
<keyword evidence="3 5" id="KW-0460">Magnesium</keyword>
<feature type="domain" description="RNB" evidence="7">
    <location>
        <begin position="305"/>
        <end position="643"/>
    </location>
</feature>
<dbReference type="InterPro" id="IPR028591">
    <property type="entry name" value="DIS3L2"/>
</dbReference>
<dbReference type="PROSITE" id="PS01175">
    <property type="entry name" value="RIBONUCLEASE_II"/>
    <property type="match status" value="1"/>
</dbReference>
<keyword evidence="5" id="KW-0540">Nuclease</keyword>
<dbReference type="AlphaFoldDB" id="A0A1X2H6H9"/>
<keyword evidence="5" id="KW-0464">Manganese</keyword>
<dbReference type="InterPro" id="IPR012340">
    <property type="entry name" value="NA-bd_OB-fold"/>
</dbReference>
<keyword evidence="2 5" id="KW-0479">Metal-binding</keyword>
<comment type="similarity">
    <text evidence="5">Belongs to the RNR ribonuclease family. DIS3L2 subfamily.</text>
</comment>
<dbReference type="Proteomes" id="UP000242180">
    <property type="component" value="Unassembled WGS sequence"/>
</dbReference>
<dbReference type="EC" id="3.1.13.-" evidence="5"/>
<dbReference type="PANTHER" id="PTHR23355">
    <property type="entry name" value="RIBONUCLEASE"/>
    <property type="match status" value="1"/>
</dbReference>
<dbReference type="STRING" id="13706.A0A1X2H6H9"/>
<dbReference type="InParanoid" id="A0A1X2H6H9"/>
<feature type="region of interest" description="Disordered" evidence="6">
    <location>
        <begin position="1"/>
        <end position="34"/>
    </location>
</feature>
<keyword evidence="5" id="KW-0378">Hydrolase</keyword>
<dbReference type="OMA" id="ITRWPID"/>
<comment type="function">
    <text evidence="5">3'-5'-exoribonuclease that specifically recognizes RNAs polyuridylated at their 3' end and mediates their degradation. Component of an exosome-independent RNA degradation pathway that mediates degradation of cytoplasmic mRNAs that have been deadenylated and subsequently uridylated at their 3'.</text>
</comment>
<proteinExistence type="inferred from homology"/>
<comment type="caution">
    <text evidence="8">The sequence shown here is derived from an EMBL/GenBank/DDBJ whole genome shotgun (WGS) entry which is preliminary data.</text>
</comment>
<feature type="site" description="Important for catalytic activity" evidence="5">
    <location>
        <position position="325"/>
    </location>
</feature>
<feature type="compositionally biased region" description="Acidic residues" evidence="6">
    <location>
        <begin position="759"/>
        <end position="770"/>
    </location>
</feature>
<feature type="binding site" evidence="5">
    <location>
        <position position="317"/>
    </location>
    <ligand>
        <name>Mg(2+)</name>
        <dbReference type="ChEBI" id="CHEBI:18420"/>
    </ligand>
</feature>
<dbReference type="GO" id="GO:0000956">
    <property type="term" value="P:nuclear-transcribed mRNA catabolic process"/>
    <property type="evidence" value="ECO:0007669"/>
    <property type="project" value="UniProtKB-UniRule"/>
</dbReference>
<dbReference type="SMART" id="SM00955">
    <property type="entry name" value="RNB"/>
    <property type="match status" value="1"/>
</dbReference>
<gene>
    <name evidence="8" type="ORF">BCR43DRAFT_443784</name>
</gene>
<accession>A0A1X2H6H9</accession>
<dbReference type="EMBL" id="MCGN01000008">
    <property type="protein sequence ID" value="ORY94051.1"/>
    <property type="molecule type" value="Genomic_DNA"/>
</dbReference>
<comment type="subcellular location">
    <subcellularLocation>
        <location evidence="5">Cytoplasm</location>
    </subcellularLocation>
    <subcellularLocation>
        <location evidence="5">Cytoplasm</location>
        <location evidence="5">P-body</location>
    </subcellularLocation>
</comment>
<dbReference type="InterPro" id="IPR022966">
    <property type="entry name" value="RNase_II/R_CS"/>
</dbReference>
<dbReference type="PANTHER" id="PTHR23355:SF9">
    <property type="entry name" value="DIS3-LIKE EXONUCLEASE 2"/>
    <property type="match status" value="1"/>
</dbReference>
<dbReference type="SUPFAM" id="SSF50249">
    <property type="entry name" value="Nucleic acid-binding proteins"/>
    <property type="match status" value="2"/>
</dbReference>
<evidence type="ECO:0000313" key="9">
    <source>
        <dbReference type="Proteomes" id="UP000242180"/>
    </source>
</evidence>